<dbReference type="InterPro" id="IPR033196">
    <property type="entry name" value="Rrp43"/>
</dbReference>
<keyword evidence="8" id="KW-0539">Nucleus</keyword>
<dbReference type="SUPFAM" id="SSF54211">
    <property type="entry name" value="Ribosomal protein S5 domain 2-like"/>
    <property type="match status" value="1"/>
</dbReference>
<dbReference type="EMBL" id="OU015566">
    <property type="protein sequence ID" value="CAG5106923.1"/>
    <property type="molecule type" value="Genomic_DNA"/>
</dbReference>
<keyword evidence="13" id="KW-1185">Reference proteome</keyword>
<comment type="subcellular location">
    <subcellularLocation>
        <location evidence="1">Cytoplasm</location>
    </subcellularLocation>
    <subcellularLocation>
        <location evidence="2">Nucleus</location>
        <location evidence="2">Nucleolus</location>
    </subcellularLocation>
</comment>
<dbReference type="Pfam" id="PF03725">
    <property type="entry name" value="RNase_PH_C"/>
    <property type="match status" value="1"/>
</dbReference>
<evidence type="ECO:0000256" key="8">
    <source>
        <dbReference type="ARBA" id="ARBA00023242"/>
    </source>
</evidence>
<evidence type="ECO:0000259" key="10">
    <source>
        <dbReference type="Pfam" id="PF01138"/>
    </source>
</evidence>
<dbReference type="SUPFAM" id="SSF55666">
    <property type="entry name" value="Ribonuclease PH domain 2-like"/>
    <property type="match status" value="1"/>
</dbReference>
<dbReference type="InterPro" id="IPR027408">
    <property type="entry name" value="PNPase/RNase_PH_dom_sf"/>
</dbReference>
<evidence type="ECO:0000256" key="1">
    <source>
        <dbReference type="ARBA" id="ARBA00004496"/>
    </source>
</evidence>
<dbReference type="CDD" id="cd11369">
    <property type="entry name" value="RNase_PH_RRP43"/>
    <property type="match status" value="1"/>
</dbReference>
<dbReference type="InterPro" id="IPR015847">
    <property type="entry name" value="ExoRNase_PH_dom2"/>
</dbReference>
<keyword evidence="7" id="KW-0694">RNA-binding</keyword>
<dbReference type="InterPro" id="IPR001247">
    <property type="entry name" value="ExoRNase_PH_dom1"/>
</dbReference>
<dbReference type="PANTHER" id="PTHR11097">
    <property type="entry name" value="EXOSOME COMPLEX EXONUCLEASE RIBOSOMAL RNA PROCESSING PROTEIN"/>
    <property type="match status" value="1"/>
</dbReference>
<evidence type="ECO:0000256" key="7">
    <source>
        <dbReference type="ARBA" id="ARBA00022884"/>
    </source>
</evidence>
<feature type="domain" description="Exoribonuclease phosphorolytic" evidence="11">
    <location>
        <begin position="203"/>
        <end position="267"/>
    </location>
</feature>
<evidence type="ECO:0000259" key="11">
    <source>
        <dbReference type="Pfam" id="PF03725"/>
    </source>
</evidence>
<evidence type="ECO:0000313" key="13">
    <source>
        <dbReference type="Proteomes" id="UP001158576"/>
    </source>
</evidence>
<dbReference type="Pfam" id="PF01138">
    <property type="entry name" value="RNase_PH"/>
    <property type="match status" value="1"/>
</dbReference>
<evidence type="ECO:0000256" key="9">
    <source>
        <dbReference type="ARBA" id="ARBA00030617"/>
    </source>
</evidence>
<reference evidence="12 13" key="1">
    <citation type="submission" date="2021-04" db="EMBL/GenBank/DDBJ databases">
        <authorList>
            <person name="Bliznina A."/>
        </authorList>
    </citation>
    <scope>NUCLEOTIDE SEQUENCE [LARGE SCALE GENOMIC DNA]</scope>
</reference>
<comment type="similarity">
    <text evidence="3">Belongs to the RNase PH family.</text>
</comment>
<dbReference type="Gene3D" id="3.30.230.70">
    <property type="entry name" value="GHMP Kinase, N-terminal domain"/>
    <property type="match status" value="1"/>
</dbReference>
<feature type="domain" description="Exoribonuclease phosphorolytic" evidence="10">
    <location>
        <begin position="37"/>
        <end position="177"/>
    </location>
</feature>
<evidence type="ECO:0000313" key="12">
    <source>
        <dbReference type="EMBL" id="CAG5106923.1"/>
    </source>
</evidence>
<dbReference type="InterPro" id="IPR036345">
    <property type="entry name" value="ExoRNase_PH_dom2_sf"/>
</dbReference>
<keyword evidence="6" id="KW-0271">Exosome</keyword>
<dbReference type="PANTHER" id="PTHR11097:SF9">
    <property type="entry name" value="EXOSOME COMPLEX COMPONENT RRP43"/>
    <property type="match status" value="1"/>
</dbReference>
<proteinExistence type="inferred from homology"/>
<dbReference type="InterPro" id="IPR020568">
    <property type="entry name" value="Ribosomal_Su5_D2-typ_SF"/>
</dbReference>
<keyword evidence="4" id="KW-0963">Cytoplasm</keyword>
<name>A0ABN7SX82_OIKDI</name>
<gene>
    <name evidence="12" type="ORF">OKIOD_LOCUS11827</name>
</gene>
<accession>A0ABN7SX82</accession>
<evidence type="ECO:0000256" key="5">
    <source>
        <dbReference type="ARBA" id="ARBA00022552"/>
    </source>
</evidence>
<evidence type="ECO:0000256" key="6">
    <source>
        <dbReference type="ARBA" id="ARBA00022835"/>
    </source>
</evidence>
<dbReference type="InterPro" id="IPR050590">
    <property type="entry name" value="Exosome_comp_Rrp42_subfam"/>
</dbReference>
<organism evidence="12 13">
    <name type="scientific">Oikopleura dioica</name>
    <name type="common">Tunicate</name>
    <dbReference type="NCBI Taxonomy" id="34765"/>
    <lineage>
        <taxon>Eukaryota</taxon>
        <taxon>Metazoa</taxon>
        <taxon>Chordata</taxon>
        <taxon>Tunicata</taxon>
        <taxon>Appendicularia</taxon>
        <taxon>Copelata</taxon>
        <taxon>Oikopleuridae</taxon>
        <taxon>Oikopleura</taxon>
    </lineage>
</organism>
<evidence type="ECO:0000256" key="3">
    <source>
        <dbReference type="ARBA" id="ARBA00006678"/>
    </source>
</evidence>
<protein>
    <recommendedName>
        <fullName evidence="9">Ribosomal RNA-processing protein 43</fullName>
    </recommendedName>
</protein>
<dbReference type="Proteomes" id="UP001158576">
    <property type="component" value="Chromosome 1"/>
</dbReference>
<keyword evidence="5" id="KW-0698">rRNA processing</keyword>
<evidence type="ECO:0000256" key="4">
    <source>
        <dbReference type="ARBA" id="ARBA00022490"/>
    </source>
</evidence>
<sequence length="278" mass="30140">MLSVEQLSKQIADICPEDHLKSFLQRDVRPDGRSLDELRPLVLAKNVAPTADSSAMIRLGNTKVICGITAETIKPAAATPTDGSFSVNFEFSPVCSPNAKAGPPNEVAQTMSIFLDGILKQVFDNNQLCIEPDVLAWTLFIDVYCLEGSFVDFFYDGNVTDAAMMSVISSLRDLKLPEITIDEETAKPVVNVEKSTPVSLKMIPVSTTYGEFSGILLLDPTARETELGSSPITVVCSEKGALLCFNRSGGSPLSQEQVAAAIENSKRRSSTIYDQYFA</sequence>
<evidence type="ECO:0000256" key="2">
    <source>
        <dbReference type="ARBA" id="ARBA00004604"/>
    </source>
</evidence>